<dbReference type="GO" id="GO:0090173">
    <property type="term" value="P:regulation of synaptonemal complex assembly"/>
    <property type="evidence" value="ECO:0007669"/>
    <property type="project" value="InterPro"/>
</dbReference>
<organism evidence="2 3">
    <name type="scientific">Cryptococcus amylolentus CBS 6273</name>
    <dbReference type="NCBI Taxonomy" id="1296118"/>
    <lineage>
        <taxon>Eukaryota</taxon>
        <taxon>Fungi</taxon>
        <taxon>Dikarya</taxon>
        <taxon>Basidiomycota</taxon>
        <taxon>Agaricomycotina</taxon>
        <taxon>Tremellomycetes</taxon>
        <taxon>Tremellales</taxon>
        <taxon>Cryptococcaceae</taxon>
        <taxon>Cryptococcus</taxon>
    </lineage>
</organism>
<dbReference type="AlphaFoldDB" id="A0A1E3KAZ6"/>
<protein>
    <recommendedName>
        <fullName evidence="4">Protein ZIP4 homolog</fullName>
    </recommendedName>
</protein>
<keyword evidence="1" id="KW-0469">Meiosis</keyword>
<dbReference type="Proteomes" id="UP000095149">
    <property type="component" value="Unassembled WGS sequence"/>
</dbReference>
<evidence type="ECO:0000256" key="1">
    <source>
        <dbReference type="ARBA" id="ARBA00023254"/>
    </source>
</evidence>
<reference evidence="2 3" key="1">
    <citation type="submission" date="2016-06" db="EMBL/GenBank/DDBJ databases">
        <title>Evolution of pathogenesis and genome organization in the Tremellales.</title>
        <authorList>
            <person name="Cuomo C."/>
            <person name="Litvintseva A."/>
            <person name="Heitman J."/>
            <person name="Chen Y."/>
            <person name="Sun S."/>
            <person name="Springer D."/>
            <person name="Dromer F."/>
            <person name="Young S."/>
            <person name="Zeng Q."/>
            <person name="Chapman S."/>
            <person name="Gujja S."/>
            <person name="Saif S."/>
            <person name="Birren B."/>
        </authorList>
    </citation>
    <scope>NUCLEOTIDE SEQUENCE [LARGE SCALE GENOMIC DNA]</scope>
    <source>
        <strain evidence="2 3">CBS 6273</strain>
    </source>
</reference>
<proteinExistence type="predicted"/>
<dbReference type="PANTHER" id="PTHR40375">
    <property type="entry name" value="SPORULATION-SPECIFIC PROTEIN 22"/>
    <property type="match status" value="1"/>
</dbReference>
<name>A0A1E3KAZ6_9TREE</name>
<dbReference type="EMBL" id="MEKH01000003">
    <property type="protein sequence ID" value="ODO10294.1"/>
    <property type="molecule type" value="Genomic_DNA"/>
</dbReference>
<dbReference type="GO" id="GO:0051321">
    <property type="term" value="P:meiotic cell cycle"/>
    <property type="evidence" value="ECO:0007669"/>
    <property type="project" value="UniProtKB-KW"/>
</dbReference>
<dbReference type="InterPro" id="IPR013940">
    <property type="entry name" value="Spo22/ZIP4/TEX11"/>
</dbReference>
<accession>A0A1E3KAZ6</accession>
<sequence length="983" mass="109773">MAKDAYIALRESLEHARPHFTTLLTFPSSSQNTRLLLKALDGVQEAVRAFVKHKKPRKKKDGDGSGEAEQVKVDWLDTEGVQLWNLASQIGRTTPVNPTLSKEDIAIVAACKLTGYQILEAATDTKGPMALVVRLLGLTAKTMSTLLDAGKTAVAGQLAVQGAEFEQTLLSATDPQDSGEIKQQVSSLVWFYCARIDLLLKEGNDTFAFDIFLKAIALDEMWSMTPQEASPLSPSPPPSSLQLIRQQCHILAAKCWTVGNTMLQTKTNLPLSIDWLKQGIMLVEKMVNRGLVVDRLEELHVAILKSLARAQMIQAEETPQSLQAATATLNELAQLVGEEDQITLREMRVLQLHVLKRSKALENEVKLVMEDLMKMQEWTEEKVIETLSQLASLVPDYPTLPSTTAQTFLRKALSHRDGHPHVQLIIYEGLLFAKSLSPPALGIRTAVAMLDIARKHGEYRMEDKVNVVACQTLLWNIANFNENKERITESAHWYQLAGHDLFKELGGENTSRCLRKAALCHIKTADWGAAHDLIARCPTDEASTHYLAFLAAIRQGDVDRQQAAIDAVSSIVECSDFEAQQLVLMTHHHRSLANEKGAQPVLLASMRALLSVLTDSEMSFEVQIETITVIRCLVRMSVLELAQAEDKERVVDSILEYLQTAVELLTDDPAIGQGQTKGIAWLYKCAFNVAVQGLHSLSSKSLADLFDRSAQLMTIYEVIEPMSTDPDLPFVRGSAMFACLCGKIFLCKDLPTGPDRILLLDQLLEYIPQCRNALQGATNTARPRYSSVSDMLRIIDTSEVELHCEAREWTAIPEILERLQDASKEGEVGATHRTLEMIANVLFRYQDCPTSVTYRLLEIILDICPTRHADDIKRFSRWMRAILRILLHRSGADDESAAFSYVSCALDVLKTPLGKTAYPLDEAHWLVATAWNRGLEWFSSSRVQQAKQWCEAAMTMSSFSPDLKVDRQKMHEHYQHLLDKLSS</sequence>
<dbReference type="SUPFAM" id="SSF48371">
    <property type="entry name" value="ARM repeat"/>
    <property type="match status" value="1"/>
</dbReference>
<comment type="caution">
    <text evidence="2">The sequence shown here is derived from an EMBL/GenBank/DDBJ whole genome shotgun (WGS) entry which is preliminary data.</text>
</comment>
<gene>
    <name evidence="2" type="ORF">I350_02523</name>
</gene>
<evidence type="ECO:0000313" key="2">
    <source>
        <dbReference type="EMBL" id="ODO10294.1"/>
    </source>
</evidence>
<dbReference type="InterPro" id="IPR016024">
    <property type="entry name" value="ARM-type_fold"/>
</dbReference>
<dbReference type="InterPro" id="IPR039057">
    <property type="entry name" value="Spo22/ZIP4"/>
</dbReference>
<dbReference type="Pfam" id="PF08631">
    <property type="entry name" value="SPO22"/>
    <property type="match status" value="1"/>
</dbReference>
<dbReference type="OrthoDB" id="65716at2759"/>
<evidence type="ECO:0000313" key="3">
    <source>
        <dbReference type="Proteomes" id="UP000095149"/>
    </source>
</evidence>
<dbReference type="PANTHER" id="PTHR40375:SF2">
    <property type="entry name" value="SPORULATION-SPECIFIC PROTEIN 22"/>
    <property type="match status" value="1"/>
</dbReference>
<evidence type="ECO:0008006" key="4">
    <source>
        <dbReference type="Google" id="ProtNLM"/>
    </source>
</evidence>